<evidence type="ECO:0000313" key="2">
    <source>
        <dbReference type="Proteomes" id="UP000719917"/>
    </source>
</evidence>
<reference evidence="1" key="1">
    <citation type="submission" date="2020-01" db="EMBL/GenBank/DDBJ databases">
        <title>First Reported Case and Whole Genome of Weissella confusa in an Equid.</title>
        <authorList>
            <person name="Little S.V."/>
            <person name="Lawhon S.D."/>
        </authorList>
    </citation>
    <scope>NUCLEOTIDE SEQUENCE</scope>
    <source>
        <strain evidence="1">718955</strain>
    </source>
</reference>
<dbReference type="Pfam" id="PF10012">
    <property type="entry name" value="DUF2255"/>
    <property type="match status" value="1"/>
</dbReference>
<organism evidence="1 2">
    <name type="scientific">Weissella confusa</name>
    <name type="common">Lactobacillus confusus</name>
    <dbReference type="NCBI Taxonomy" id="1583"/>
    <lineage>
        <taxon>Bacteria</taxon>
        <taxon>Bacillati</taxon>
        <taxon>Bacillota</taxon>
        <taxon>Bacilli</taxon>
        <taxon>Lactobacillales</taxon>
        <taxon>Lactobacillaceae</taxon>
        <taxon>Weissella</taxon>
    </lineage>
</organism>
<gene>
    <name evidence="1" type="ORF">GTU77_08635</name>
</gene>
<dbReference type="AlphaFoldDB" id="A0AAJ2Z0F2"/>
<sequence>MTLTTTQQETFAQADDFHIAPYRADGTTPGTLTWIWSVVVDGDLYVRAWNGQQSRWYNAAKNQGAGKIMIAGNEYTVAFELVPVAGHEALQDEIDAAYRKKYAGSQYMPPMIADGPRNATVRVILK</sequence>
<name>A0AAJ2Z0F2_WEICO</name>
<proteinExistence type="predicted"/>
<dbReference type="InterPro" id="IPR016888">
    <property type="entry name" value="UCP028498"/>
</dbReference>
<evidence type="ECO:0000313" key="1">
    <source>
        <dbReference type="EMBL" id="NBA12276.1"/>
    </source>
</evidence>
<dbReference type="EMBL" id="JAAAMQ010000022">
    <property type="protein sequence ID" value="NBA12276.1"/>
    <property type="molecule type" value="Genomic_DNA"/>
</dbReference>
<dbReference type="Proteomes" id="UP000719917">
    <property type="component" value="Unassembled WGS sequence"/>
</dbReference>
<protein>
    <submittedName>
        <fullName evidence="1">DUF2255 family protein</fullName>
    </submittedName>
</protein>
<dbReference type="RefSeq" id="WP_161691488.1">
    <property type="nucleotide sequence ID" value="NZ_JAAAMQ010000022.1"/>
</dbReference>
<comment type="caution">
    <text evidence="1">The sequence shown here is derived from an EMBL/GenBank/DDBJ whole genome shotgun (WGS) entry which is preliminary data.</text>
</comment>
<accession>A0AAJ2Z0F2</accession>